<evidence type="ECO:0000256" key="3">
    <source>
        <dbReference type="ARBA" id="ARBA00023163"/>
    </source>
</evidence>
<feature type="domain" description="HTH tetR-type" evidence="6">
    <location>
        <begin position="24"/>
        <end position="84"/>
    </location>
</feature>
<evidence type="ECO:0000256" key="1">
    <source>
        <dbReference type="ARBA" id="ARBA00023015"/>
    </source>
</evidence>
<dbReference type="RefSeq" id="WP_377352945.1">
    <property type="nucleotide sequence ID" value="NZ_JBHTLQ010000009.1"/>
</dbReference>
<dbReference type="PROSITE" id="PS50977">
    <property type="entry name" value="HTH_TETR_2"/>
    <property type="match status" value="1"/>
</dbReference>
<dbReference type="Pfam" id="PF00440">
    <property type="entry name" value="TetR_N"/>
    <property type="match status" value="1"/>
</dbReference>
<proteinExistence type="predicted"/>
<dbReference type="PANTHER" id="PTHR30055">
    <property type="entry name" value="HTH-TYPE TRANSCRIPTIONAL REGULATOR RUTR"/>
    <property type="match status" value="1"/>
</dbReference>
<dbReference type="InterPro" id="IPR009057">
    <property type="entry name" value="Homeodomain-like_sf"/>
</dbReference>
<evidence type="ECO:0000256" key="2">
    <source>
        <dbReference type="ARBA" id="ARBA00023125"/>
    </source>
</evidence>
<dbReference type="InterPro" id="IPR050109">
    <property type="entry name" value="HTH-type_TetR-like_transc_reg"/>
</dbReference>
<keyword evidence="2 4" id="KW-0238">DNA-binding</keyword>
<dbReference type="SUPFAM" id="SSF48498">
    <property type="entry name" value="Tetracyclin repressor-like, C-terminal domain"/>
    <property type="match status" value="1"/>
</dbReference>
<reference evidence="8" key="1">
    <citation type="journal article" date="2019" name="Int. J. Syst. Evol. Microbiol.">
        <title>The Global Catalogue of Microorganisms (GCM) 10K type strain sequencing project: providing services to taxonomists for standard genome sequencing and annotation.</title>
        <authorList>
            <consortium name="The Broad Institute Genomics Platform"/>
            <consortium name="The Broad Institute Genome Sequencing Center for Infectious Disease"/>
            <person name="Wu L."/>
            <person name="Ma J."/>
        </authorList>
    </citation>
    <scope>NUCLEOTIDE SEQUENCE [LARGE SCALE GENOMIC DNA]</scope>
    <source>
        <strain evidence="8">CCUG 55074</strain>
    </source>
</reference>
<evidence type="ECO:0000313" key="7">
    <source>
        <dbReference type="EMBL" id="MFD1190097.1"/>
    </source>
</evidence>
<dbReference type="Gene3D" id="1.10.10.60">
    <property type="entry name" value="Homeodomain-like"/>
    <property type="match status" value="1"/>
</dbReference>
<comment type="caution">
    <text evidence="7">The sequence shown here is derived from an EMBL/GenBank/DDBJ whole genome shotgun (WGS) entry which is preliminary data.</text>
</comment>
<name>A0ABW3T025_9CAUL</name>
<keyword evidence="3" id="KW-0804">Transcription</keyword>
<feature type="region of interest" description="Disordered" evidence="5">
    <location>
        <begin position="1"/>
        <end position="25"/>
    </location>
</feature>
<dbReference type="SUPFAM" id="SSF46689">
    <property type="entry name" value="Homeodomain-like"/>
    <property type="match status" value="1"/>
</dbReference>
<evidence type="ECO:0000256" key="4">
    <source>
        <dbReference type="PROSITE-ProRule" id="PRU00335"/>
    </source>
</evidence>
<keyword evidence="8" id="KW-1185">Reference proteome</keyword>
<evidence type="ECO:0000259" key="6">
    <source>
        <dbReference type="PROSITE" id="PS50977"/>
    </source>
</evidence>
<evidence type="ECO:0000256" key="5">
    <source>
        <dbReference type="SAM" id="MobiDB-lite"/>
    </source>
</evidence>
<protein>
    <submittedName>
        <fullName evidence="7">TetR/AcrR family transcriptional regulator</fullName>
    </submittedName>
</protein>
<dbReference type="InterPro" id="IPR036271">
    <property type="entry name" value="Tet_transcr_reg_TetR-rel_C_sf"/>
</dbReference>
<sequence>MSEAPTVDAPRRRGRPARDDRPVEETRDAILTAALQAFARQGFDGVSLREIASAAGVEHSLVRYHYADKSGLWRAAMTHLVGLMDAHMLEAWAVARTQEPLTRFRTMLAAYVRYCARHPEHARIMVHEAMGQSDRVAWIATHIIAPQHRRIATLLQILMDEGHIAPGPVRPLIYILSAAAQAPFTLAGEAHAAYGVDTTDEAEIEAHTETLLGLILPRMAGEGDREAVVGA</sequence>
<accession>A0ABW3T025</accession>
<feature type="compositionally biased region" description="Basic and acidic residues" evidence="5">
    <location>
        <begin position="16"/>
        <end position="25"/>
    </location>
</feature>
<feature type="DNA-binding region" description="H-T-H motif" evidence="4">
    <location>
        <begin position="47"/>
        <end position="66"/>
    </location>
</feature>
<dbReference type="Gene3D" id="1.10.357.10">
    <property type="entry name" value="Tetracycline Repressor, domain 2"/>
    <property type="match status" value="1"/>
</dbReference>
<dbReference type="InterPro" id="IPR013573">
    <property type="entry name" value="Tscrpt_reg_YcdC_C"/>
</dbReference>
<gene>
    <name evidence="7" type="ORF">ACFQ27_05845</name>
</gene>
<dbReference type="PRINTS" id="PR00455">
    <property type="entry name" value="HTHTETR"/>
</dbReference>
<dbReference type="Pfam" id="PF08362">
    <property type="entry name" value="TetR_C_3"/>
    <property type="match status" value="1"/>
</dbReference>
<dbReference type="EMBL" id="JBHTLQ010000009">
    <property type="protein sequence ID" value="MFD1190097.1"/>
    <property type="molecule type" value="Genomic_DNA"/>
</dbReference>
<dbReference type="Proteomes" id="UP001597216">
    <property type="component" value="Unassembled WGS sequence"/>
</dbReference>
<keyword evidence="1" id="KW-0805">Transcription regulation</keyword>
<dbReference type="InterPro" id="IPR001647">
    <property type="entry name" value="HTH_TetR"/>
</dbReference>
<evidence type="ECO:0000313" key="8">
    <source>
        <dbReference type="Proteomes" id="UP001597216"/>
    </source>
</evidence>
<organism evidence="7 8">
    <name type="scientific">Phenylobacterium conjunctum</name>
    <dbReference type="NCBI Taxonomy" id="1298959"/>
    <lineage>
        <taxon>Bacteria</taxon>
        <taxon>Pseudomonadati</taxon>
        <taxon>Pseudomonadota</taxon>
        <taxon>Alphaproteobacteria</taxon>
        <taxon>Caulobacterales</taxon>
        <taxon>Caulobacteraceae</taxon>
        <taxon>Phenylobacterium</taxon>
    </lineage>
</organism>
<dbReference type="PANTHER" id="PTHR30055:SF234">
    <property type="entry name" value="HTH-TYPE TRANSCRIPTIONAL REGULATOR BETI"/>
    <property type="match status" value="1"/>
</dbReference>